<gene>
    <name evidence="2" type="ORF">DAETH_42140</name>
</gene>
<organism evidence="2 3">
    <name type="scientific">Deinococcus aetherius</name>
    <dbReference type="NCBI Taxonomy" id="200252"/>
    <lineage>
        <taxon>Bacteria</taxon>
        <taxon>Thermotogati</taxon>
        <taxon>Deinococcota</taxon>
        <taxon>Deinococci</taxon>
        <taxon>Deinococcales</taxon>
        <taxon>Deinococcaceae</taxon>
        <taxon>Deinococcus</taxon>
    </lineage>
</organism>
<dbReference type="PANTHER" id="PTHR43155:SF2">
    <property type="entry name" value="CYCLIC DI-GMP PHOSPHODIESTERASE PA4108"/>
    <property type="match status" value="1"/>
</dbReference>
<name>A0ABM8AK98_9DEIO</name>
<geneLocation type="plasmid" evidence="2 3">
    <name>pDAETH-2</name>
</geneLocation>
<sequence>MTLWPNVFSPRLFPSSGVCPRLAERVAGWPPTAHSGRVALLAAAVSEHLRLSDEQVREACRAGLLHDLGKVFVPRAVRHKAGPLSAQEWQWMQRHPLDSVRLTTLLPGVSSTKSDVQPSITTPVVVVHATGMRSEAKELVFAAKQRQRVGER</sequence>
<keyword evidence="2" id="KW-0614">Plasmid</keyword>
<dbReference type="InterPro" id="IPR037522">
    <property type="entry name" value="HD_GYP_dom"/>
</dbReference>
<dbReference type="InterPro" id="IPR003607">
    <property type="entry name" value="HD/PDEase_dom"/>
</dbReference>
<proteinExistence type="predicted"/>
<protein>
    <recommendedName>
        <fullName evidence="1">HD-GYP domain-containing protein</fullName>
    </recommendedName>
</protein>
<dbReference type="PANTHER" id="PTHR43155">
    <property type="entry name" value="CYCLIC DI-GMP PHOSPHODIESTERASE PA4108-RELATED"/>
    <property type="match status" value="1"/>
</dbReference>
<dbReference type="Proteomes" id="UP001064971">
    <property type="component" value="Plasmid pDAETH-2"/>
</dbReference>
<reference evidence="2" key="1">
    <citation type="submission" date="2022-07" db="EMBL/GenBank/DDBJ databases">
        <title>Complete Genome Sequence of the Radioresistant Bacterium Deinococcus aetherius ST0316, Isolated from the Air Dust collected in Lower Stratosphere above Japan.</title>
        <authorList>
            <person name="Satoh K."/>
            <person name="Hagiwara K."/>
            <person name="Katsumata K."/>
            <person name="Kubo A."/>
            <person name="Yokobori S."/>
            <person name="Yamagishi A."/>
            <person name="Oono Y."/>
            <person name="Narumi I."/>
        </authorList>
    </citation>
    <scope>NUCLEOTIDE SEQUENCE</scope>
    <source>
        <strain evidence="2">ST0316</strain>
        <plasmid evidence="2">pDAETH-2</plasmid>
    </source>
</reference>
<evidence type="ECO:0000313" key="2">
    <source>
        <dbReference type="EMBL" id="BDP44245.1"/>
    </source>
</evidence>
<dbReference type="Pfam" id="PF13487">
    <property type="entry name" value="HD_5"/>
    <property type="match status" value="1"/>
</dbReference>
<evidence type="ECO:0000313" key="3">
    <source>
        <dbReference type="Proteomes" id="UP001064971"/>
    </source>
</evidence>
<dbReference type="RefSeq" id="WP_264778110.1">
    <property type="nucleotide sequence ID" value="NZ_AP026562.1"/>
</dbReference>
<dbReference type="PROSITE" id="PS51832">
    <property type="entry name" value="HD_GYP"/>
    <property type="match status" value="1"/>
</dbReference>
<dbReference type="CDD" id="cd00077">
    <property type="entry name" value="HDc"/>
    <property type="match status" value="1"/>
</dbReference>
<dbReference type="SUPFAM" id="SSF109604">
    <property type="entry name" value="HD-domain/PDEase-like"/>
    <property type="match status" value="1"/>
</dbReference>
<keyword evidence="3" id="KW-1185">Reference proteome</keyword>
<evidence type="ECO:0000259" key="1">
    <source>
        <dbReference type="PROSITE" id="PS51832"/>
    </source>
</evidence>
<dbReference type="Gene3D" id="1.10.3210.10">
    <property type="entry name" value="Hypothetical protein af1432"/>
    <property type="match status" value="1"/>
</dbReference>
<dbReference type="EMBL" id="AP026562">
    <property type="protein sequence ID" value="BDP44245.1"/>
    <property type="molecule type" value="Genomic_DNA"/>
</dbReference>
<feature type="domain" description="HD-GYP" evidence="1">
    <location>
        <begin position="9"/>
        <end position="152"/>
    </location>
</feature>
<accession>A0ABM8AK98</accession>